<sequence length="141" mass="15235">MEQSINVLDQPLQTCSEQPMTGFYRNGRCDTGPGDGGSHTLAAEVNAEFLSFSASRGNDLRGILSPGCRWCLCVSRWKEALDAYRQGQIGKQAVPSVIIPATHKMALSKVTIQDLQEFSIDKRQGLRGGSIPDPSSGGPIR</sequence>
<dbReference type="PANTHER" id="PTHR37466">
    <property type="entry name" value="SLR1628 PROTEIN"/>
    <property type="match status" value="1"/>
</dbReference>
<dbReference type="AlphaFoldDB" id="A0A316UV87"/>
<dbReference type="Proteomes" id="UP000245884">
    <property type="component" value="Unassembled WGS sequence"/>
</dbReference>
<dbReference type="Gene3D" id="3.30.56.110">
    <property type="entry name" value="Protein of unknown function DUF2237"/>
    <property type="match status" value="1"/>
</dbReference>
<gene>
    <name evidence="1" type="ORF">BDZ90DRAFT_141286</name>
</gene>
<reference evidence="1 2" key="1">
    <citation type="journal article" date="2018" name="Mol. Biol. Evol.">
        <title>Broad Genomic Sampling Reveals a Smut Pathogenic Ancestry of the Fungal Clade Ustilaginomycotina.</title>
        <authorList>
            <person name="Kijpornyongpan T."/>
            <person name="Mondo S.J."/>
            <person name="Barry K."/>
            <person name="Sandor L."/>
            <person name="Lee J."/>
            <person name="Lipzen A."/>
            <person name="Pangilinan J."/>
            <person name="LaButti K."/>
            <person name="Hainaut M."/>
            <person name="Henrissat B."/>
            <person name="Grigoriev I.V."/>
            <person name="Spatafora J.W."/>
            <person name="Aime M.C."/>
        </authorList>
    </citation>
    <scope>NUCLEOTIDE SEQUENCE [LARGE SCALE GENOMIC DNA]</scope>
    <source>
        <strain evidence="1 2">MCA 5214</strain>
    </source>
</reference>
<dbReference type="Pfam" id="PF09996">
    <property type="entry name" value="DUF2237"/>
    <property type="match status" value="1"/>
</dbReference>
<evidence type="ECO:0000313" key="2">
    <source>
        <dbReference type="Proteomes" id="UP000245884"/>
    </source>
</evidence>
<evidence type="ECO:0000313" key="1">
    <source>
        <dbReference type="EMBL" id="PWN29217.1"/>
    </source>
</evidence>
<protein>
    <submittedName>
        <fullName evidence="1">Uncharacterized protein</fullName>
    </submittedName>
</protein>
<organism evidence="1 2">
    <name type="scientific">Jaminaea rosea</name>
    <dbReference type="NCBI Taxonomy" id="1569628"/>
    <lineage>
        <taxon>Eukaryota</taxon>
        <taxon>Fungi</taxon>
        <taxon>Dikarya</taxon>
        <taxon>Basidiomycota</taxon>
        <taxon>Ustilaginomycotina</taxon>
        <taxon>Exobasidiomycetes</taxon>
        <taxon>Microstromatales</taxon>
        <taxon>Microstromatales incertae sedis</taxon>
        <taxon>Jaminaea</taxon>
    </lineage>
</organism>
<dbReference type="PANTHER" id="PTHR37466:SF1">
    <property type="entry name" value="SLR1628 PROTEIN"/>
    <property type="match status" value="1"/>
</dbReference>
<proteinExistence type="predicted"/>
<dbReference type="InterPro" id="IPR018714">
    <property type="entry name" value="DUF2237"/>
</dbReference>
<keyword evidence="2" id="KW-1185">Reference proteome</keyword>
<dbReference type="OrthoDB" id="1517790at2759"/>
<name>A0A316UV87_9BASI</name>
<dbReference type="GeneID" id="37025296"/>
<dbReference type="STRING" id="1569628.A0A316UV87"/>
<dbReference type="EMBL" id="KZ819664">
    <property type="protein sequence ID" value="PWN29217.1"/>
    <property type="molecule type" value="Genomic_DNA"/>
</dbReference>
<dbReference type="RefSeq" id="XP_025363829.1">
    <property type="nucleotide sequence ID" value="XM_025503473.1"/>
</dbReference>
<accession>A0A316UV87</accession>